<keyword evidence="1" id="KW-0472">Membrane</keyword>
<name>A0A7D9D282_9GAMM</name>
<dbReference type="EMBL" id="LR633967">
    <property type="protein sequence ID" value="VUX56030.1"/>
    <property type="molecule type" value="Genomic_DNA"/>
</dbReference>
<keyword evidence="1" id="KW-1133">Transmembrane helix</keyword>
<proteinExistence type="predicted"/>
<keyword evidence="1" id="KW-0812">Transmembrane</keyword>
<feature type="transmembrane region" description="Helical" evidence="1">
    <location>
        <begin position="17"/>
        <end position="36"/>
    </location>
</feature>
<organism evidence="2">
    <name type="scientific">uncultured Woeseiaceae bacterium</name>
    <dbReference type="NCBI Taxonomy" id="1983305"/>
    <lineage>
        <taxon>Bacteria</taxon>
        <taxon>Pseudomonadati</taxon>
        <taxon>Pseudomonadota</taxon>
        <taxon>Gammaproteobacteria</taxon>
        <taxon>Woeseiales</taxon>
        <taxon>Woeseiaceae</taxon>
        <taxon>environmental samples</taxon>
    </lineage>
</organism>
<evidence type="ECO:0000313" key="2">
    <source>
        <dbReference type="EMBL" id="VUX56030.1"/>
    </source>
</evidence>
<sequence>MNIQAAKYPGLLRSVEFDVFFVVVIPLIAIASGFLVTYDNNLFLPVLGADLWLLGYHHVVATYTRLLFDKKSFLENHALVVYLFPAVALTVALLAMYVGAWSVATIYVYWQWWHYTRQSEGISKAYAGKATDKELGNPYIRRAAFYAVPVTGILTLSNRPSAEFLFLPFRQLPVSDGVVTAASVVTVALLTMWVVEQIKAYRVGKLAVPYVAYVISHFTVYYVAYIHLENFNYGWLAVNIWHNAQYV</sequence>
<feature type="transmembrane region" description="Helical" evidence="1">
    <location>
        <begin position="207"/>
        <end position="228"/>
    </location>
</feature>
<feature type="transmembrane region" description="Helical" evidence="1">
    <location>
        <begin position="80"/>
        <end position="110"/>
    </location>
</feature>
<dbReference type="AlphaFoldDB" id="A0A7D9D282"/>
<feature type="transmembrane region" description="Helical" evidence="1">
    <location>
        <begin position="42"/>
        <end position="68"/>
    </location>
</feature>
<protein>
    <submittedName>
        <fullName evidence="2">Uncharacterized protein</fullName>
    </submittedName>
</protein>
<accession>A0A7D9D282</accession>
<reference evidence="2" key="1">
    <citation type="submission" date="2019-07" db="EMBL/GenBank/DDBJ databases">
        <authorList>
            <person name="Weber M."/>
            <person name="Kostadinov I."/>
            <person name="Kostadinov D I."/>
        </authorList>
    </citation>
    <scope>NUCLEOTIDE SEQUENCE</scope>
    <source>
        <strain evidence="2">Gfbio:sag-sample-m06:053724c1-46a9-4a36-b237-ea2bf867836b</strain>
    </source>
</reference>
<feature type="transmembrane region" description="Helical" evidence="1">
    <location>
        <begin position="177"/>
        <end position="195"/>
    </location>
</feature>
<evidence type="ECO:0000256" key="1">
    <source>
        <dbReference type="SAM" id="Phobius"/>
    </source>
</evidence>
<feature type="non-terminal residue" evidence="2">
    <location>
        <position position="247"/>
    </location>
</feature>
<gene>
    <name evidence="2" type="ORF">JTBM06_V1_230013</name>
</gene>